<dbReference type="RefSeq" id="WP_221452020.1">
    <property type="nucleotide sequence ID" value="NZ_JACHKZ010000007.1"/>
</dbReference>
<evidence type="ECO:0008006" key="4">
    <source>
        <dbReference type="Google" id="ProtNLM"/>
    </source>
</evidence>
<name>A0ABR6REA3_9BURK</name>
<evidence type="ECO:0000313" key="2">
    <source>
        <dbReference type="EMBL" id="MBB6577492.1"/>
    </source>
</evidence>
<accession>A0ABR6REA3</accession>
<dbReference type="PANTHER" id="PTHR40115:SF1">
    <property type="entry name" value="INNER MEMBRANE PROTEIN WITH PEPSY TM HELIX"/>
    <property type="match status" value="1"/>
</dbReference>
<feature type="transmembrane region" description="Helical" evidence="1">
    <location>
        <begin position="55"/>
        <end position="75"/>
    </location>
</feature>
<dbReference type="Pfam" id="PF16357">
    <property type="entry name" value="PepSY_TM_like_2"/>
    <property type="match status" value="1"/>
</dbReference>
<evidence type="ECO:0000256" key="1">
    <source>
        <dbReference type="SAM" id="Phobius"/>
    </source>
</evidence>
<keyword evidence="1" id="KW-0812">Transmembrane</keyword>
<sequence>MTPPANGDAQHSMRIDFRQAPAPSGKRPQPAGGHLFVPRRWHRPAVLKWLRRTHAWLGVWGAVMGLLFGLTGFFLNHRATMKVPGASYAKTQWQLELPSPPPATVDELAAYLKQSMALNREPHRKKVEPAGPAPWPGATQPEHWQISFSTPRAVVNAEYWVGNRSVGVERTDPNFLGKLVRLHTGAGASVAWILLTDTLAGALIALSLTGFLLWTKLHGPRLLALGLAGTCLALLLVLGITSW</sequence>
<gene>
    <name evidence="2" type="ORF">HNP33_001548</name>
</gene>
<keyword evidence="3" id="KW-1185">Reference proteome</keyword>
<proteinExistence type="predicted"/>
<feature type="transmembrane region" description="Helical" evidence="1">
    <location>
        <begin position="190"/>
        <end position="215"/>
    </location>
</feature>
<comment type="caution">
    <text evidence="2">The sequence shown here is derived from an EMBL/GenBank/DDBJ whole genome shotgun (WGS) entry which is preliminary data.</text>
</comment>
<keyword evidence="1" id="KW-1133">Transmembrane helix</keyword>
<organism evidence="2 3">
    <name type="scientific">Comamonas odontotermitis</name>
    <dbReference type="NCBI Taxonomy" id="379895"/>
    <lineage>
        <taxon>Bacteria</taxon>
        <taxon>Pseudomonadati</taxon>
        <taxon>Pseudomonadota</taxon>
        <taxon>Betaproteobacteria</taxon>
        <taxon>Burkholderiales</taxon>
        <taxon>Comamonadaceae</taxon>
        <taxon>Comamonas</taxon>
    </lineage>
</organism>
<dbReference type="InterPro" id="IPR032307">
    <property type="entry name" value="PepSY_TM-like_2"/>
</dbReference>
<keyword evidence="1" id="KW-0472">Membrane</keyword>
<feature type="transmembrane region" description="Helical" evidence="1">
    <location>
        <begin position="222"/>
        <end position="241"/>
    </location>
</feature>
<dbReference type="Proteomes" id="UP000562492">
    <property type="component" value="Unassembled WGS sequence"/>
</dbReference>
<dbReference type="EMBL" id="JACHKZ010000007">
    <property type="protein sequence ID" value="MBB6577492.1"/>
    <property type="molecule type" value="Genomic_DNA"/>
</dbReference>
<evidence type="ECO:0000313" key="3">
    <source>
        <dbReference type="Proteomes" id="UP000562492"/>
    </source>
</evidence>
<dbReference type="PANTHER" id="PTHR40115">
    <property type="entry name" value="INNER MEMBRANE PROTEIN WITH PEPSY TM HELIX"/>
    <property type="match status" value="1"/>
</dbReference>
<protein>
    <recommendedName>
        <fullName evidence="4">Peptidase</fullName>
    </recommendedName>
</protein>
<reference evidence="2 3" key="1">
    <citation type="submission" date="2020-08" db="EMBL/GenBank/DDBJ databases">
        <title>Functional genomics of gut bacteria from endangered species of beetles.</title>
        <authorList>
            <person name="Carlos-Shanley C."/>
        </authorList>
    </citation>
    <scope>NUCLEOTIDE SEQUENCE [LARGE SCALE GENOMIC DNA]</scope>
    <source>
        <strain evidence="2 3">S00124</strain>
    </source>
</reference>